<keyword evidence="11" id="KW-1185">Reference proteome</keyword>
<keyword evidence="4 8" id="KW-0732">Signal</keyword>
<dbReference type="Gene3D" id="1.10.760.10">
    <property type="entry name" value="Cytochrome c-like domain"/>
    <property type="match status" value="2"/>
</dbReference>
<dbReference type="GO" id="GO:0030313">
    <property type="term" value="C:cell envelope"/>
    <property type="evidence" value="ECO:0007669"/>
    <property type="project" value="UniProtKB-SubCell"/>
</dbReference>
<gene>
    <name evidence="10" type="ORF">G7Y82_12220</name>
</gene>
<dbReference type="PANTHER" id="PTHR30600">
    <property type="entry name" value="CYTOCHROME C PEROXIDASE-RELATED"/>
    <property type="match status" value="1"/>
</dbReference>
<organism evidence="10 11">
    <name type="scientific">Solimonas marina</name>
    <dbReference type="NCBI Taxonomy" id="2714601"/>
    <lineage>
        <taxon>Bacteria</taxon>
        <taxon>Pseudomonadati</taxon>
        <taxon>Pseudomonadota</taxon>
        <taxon>Gammaproteobacteria</taxon>
        <taxon>Nevskiales</taxon>
        <taxon>Nevskiaceae</taxon>
        <taxon>Solimonas</taxon>
    </lineage>
</organism>
<proteinExistence type="predicted"/>
<dbReference type="EMBL" id="JAAVXB010000006">
    <property type="protein sequence ID" value="NKF23083.1"/>
    <property type="molecule type" value="Genomic_DNA"/>
</dbReference>
<name>A0A969WAR4_9GAMM</name>
<dbReference type="GO" id="GO:0020037">
    <property type="term" value="F:heme binding"/>
    <property type="evidence" value="ECO:0007669"/>
    <property type="project" value="InterPro"/>
</dbReference>
<evidence type="ECO:0000256" key="4">
    <source>
        <dbReference type="ARBA" id="ARBA00022729"/>
    </source>
</evidence>
<accession>A0A969WAR4</accession>
<keyword evidence="6 7" id="KW-0408">Iron</keyword>
<dbReference type="GO" id="GO:0009055">
    <property type="term" value="F:electron transfer activity"/>
    <property type="evidence" value="ECO:0007669"/>
    <property type="project" value="InterPro"/>
</dbReference>
<keyword evidence="5" id="KW-0560">Oxidoreductase</keyword>
<dbReference type="PROSITE" id="PS51007">
    <property type="entry name" value="CYTC"/>
    <property type="match status" value="2"/>
</dbReference>
<feature type="chain" id="PRO_5037662400" evidence="8">
    <location>
        <begin position="29"/>
        <end position="421"/>
    </location>
</feature>
<comment type="subcellular location">
    <subcellularLocation>
        <location evidence="1">Cell envelope</location>
    </subcellularLocation>
</comment>
<evidence type="ECO:0000256" key="6">
    <source>
        <dbReference type="ARBA" id="ARBA00023004"/>
    </source>
</evidence>
<keyword evidence="3 7" id="KW-0479">Metal-binding</keyword>
<feature type="domain" description="Cytochrome c" evidence="9">
    <location>
        <begin position="236"/>
        <end position="412"/>
    </location>
</feature>
<evidence type="ECO:0000256" key="8">
    <source>
        <dbReference type="SAM" id="SignalP"/>
    </source>
</evidence>
<comment type="caution">
    <text evidence="10">The sequence shown here is derived from an EMBL/GenBank/DDBJ whole genome shotgun (WGS) entry which is preliminary data.</text>
</comment>
<evidence type="ECO:0000259" key="9">
    <source>
        <dbReference type="PROSITE" id="PS51007"/>
    </source>
</evidence>
<dbReference type="InterPro" id="IPR036909">
    <property type="entry name" value="Cyt_c-like_dom_sf"/>
</dbReference>
<reference evidence="10" key="1">
    <citation type="submission" date="2020-03" db="EMBL/GenBank/DDBJ databases">
        <title>Solimonas marina sp. nov., isolated from deep seawater of the Pacific Ocean.</title>
        <authorList>
            <person name="Liu X."/>
            <person name="Lai Q."/>
            <person name="Sun F."/>
            <person name="Gai Y."/>
            <person name="Li G."/>
            <person name="Shao Z."/>
        </authorList>
    </citation>
    <scope>NUCLEOTIDE SEQUENCE</scope>
    <source>
        <strain evidence="10">C16B3</strain>
    </source>
</reference>
<dbReference type="Pfam" id="PF03150">
    <property type="entry name" value="CCP_MauG"/>
    <property type="match status" value="1"/>
</dbReference>
<dbReference type="AlphaFoldDB" id="A0A969WAR4"/>
<evidence type="ECO:0000313" key="10">
    <source>
        <dbReference type="EMBL" id="NKF23083.1"/>
    </source>
</evidence>
<evidence type="ECO:0000256" key="1">
    <source>
        <dbReference type="ARBA" id="ARBA00004196"/>
    </source>
</evidence>
<evidence type="ECO:0000256" key="2">
    <source>
        <dbReference type="ARBA" id="ARBA00022617"/>
    </source>
</evidence>
<dbReference type="InterPro" id="IPR004852">
    <property type="entry name" value="Di-haem_cyt_c_peroxidsae"/>
</dbReference>
<dbReference type="RefSeq" id="WP_168148407.1">
    <property type="nucleotide sequence ID" value="NZ_JAAVXB010000006.1"/>
</dbReference>
<dbReference type="Proteomes" id="UP000653472">
    <property type="component" value="Unassembled WGS sequence"/>
</dbReference>
<dbReference type="InterPro" id="IPR009056">
    <property type="entry name" value="Cyt_c-like_dom"/>
</dbReference>
<feature type="domain" description="Cytochrome c" evidence="9">
    <location>
        <begin position="49"/>
        <end position="204"/>
    </location>
</feature>
<dbReference type="PROSITE" id="PS51257">
    <property type="entry name" value="PROKAR_LIPOPROTEIN"/>
    <property type="match status" value="1"/>
</dbReference>
<evidence type="ECO:0000256" key="7">
    <source>
        <dbReference type="PROSITE-ProRule" id="PRU00433"/>
    </source>
</evidence>
<dbReference type="GO" id="GO:0004130">
    <property type="term" value="F:cytochrome-c peroxidase activity"/>
    <property type="evidence" value="ECO:0007669"/>
    <property type="project" value="TreeGrafter"/>
</dbReference>
<dbReference type="SUPFAM" id="SSF46626">
    <property type="entry name" value="Cytochrome c"/>
    <property type="match status" value="2"/>
</dbReference>
<evidence type="ECO:0000313" key="11">
    <source>
        <dbReference type="Proteomes" id="UP000653472"/>
    </source>
</evidence>
<keyword evidence="2 7" id="KW-0349">Heme</keyword>
<evidence type="ECO:0000256" key="5">
    <source>
        <dbReference type="ARBA" id="ARBA00023002"/>
    </source>
</evidence>
<evidence type="ECO:0000256" key="3">
    <source>
        <dbReference type="ARBA" id="ARBA00022723"/>
    </source>
</evidence>
<dbReference type="PANTHER" id="PTHR30600:SF10">
    <property type="entry name" value="BLL6722 PROTEIN"/>
    <property type="match status" value="1"/>
</dbReference>
<protein>
    <submittedName>
        <fullName evidence="10">C-type cytochrome</fullName>
    </submittedName>
</protein>
<dbReference type="InterPro" id="IPR051395">
    <property type="entry name" value="Cytochrome_c_Peroxidase/MauG"/>
</dbReference>
<dbReference type="GO" id="GO:0046872">
    <property type="term" value="F:metal ion binding"/>
    <property type="evidence" value="ECO:0007669"/>
    <property type="project" value="UniProtKB-KW"/>
</dbReference>
<feature type="signal peptide" evidence="8">
    <location>
        <begin position="1"/>
        <end position="28"/>
    </location>
</feature>
<sequence length="421" mass="45422">MRLRNAQGAGLVPALCFLLSLVACQRHDADGAPAPAPDARSATHPDRAALAALGRTLFFDPALSASGRLACATCHDPAHAYAPADGRVLERGGPGLEQSGLRAVPSLRYDLARVPHWAQEYQSSAVERMTDRDNQPVGGYTWDGRYDSLAAQAAFPLLAPNEMANHDAATVAAAIRRAPYASRFTALFGTGALDDATQTLAAAGRALARFELDDPSFHPYSSRFDAFLDGKATLNDAEQRGYALFVDPNKGNCASCHIATPGADGSHPLFTDFSFHVLGVPRNARIAANVDAHYYDLGLCGPIRSDQTQRRDYCGMFRTPSLRNVATRAAFFHNGAIRSLRDAVAFYATRDSDPGRWYPEHDGKVERYDDLPVALRDNVDIVNVPFAGQRRHGATLNDAEVDDIVAFLKTLSDADVARAAP</sequence>